<evidence type="ECO:0000256" key="1">
    <source>
        <dbReference type="SAM" id="Phobius"/>
    </source>
</evidence>
<feature type="transmembrane region" description="Helical" evidence="1">
    <location>
        <begin position="104"/>
        <end position="121"/>
    </location>
</feature>
<accession>A0A5C6ZI94</accession>
<dbReference type="OrthoDB" id="1446731at2"/>
<sequence>MVIGSLIGVLIALTPFLFYSYIYIPEESHWDAFLFTYHSGFYNNARTGMWSILGKFVPLFLLFIWFFTCRHWWFHAILVPISMFTYQIIGVINDDIIFFDNFDLIYMVPIMAVIIPSIYLIRAKMFDKINNADKSMKEIEEEFMIKPKGLMNTLKQYF</sequence>
<dbReference type="EMBL" id="VORO01000010">
    <property type="protein sequence ID" value="TXD89006.1"/>
    <property type="molecule type" value="Genomic_DNA"/>
</dbReference>
<evidence type="ECO:0000313" key="3">
    <source>
        <dbReference type="Proteomes" id="UP000321578"/>
    </source>
</evidence>
<keyword evidence="1" id="KW-1133">Transmembrane helix</keyword>
<organism evidence="2 3">
    <name type="scientific">Subsaximicrobium wynnwilliamsii</name>
    <dbReference type="NCBI Taxonomy" id="291179"/>
    <lineage>
        <taxon>Bacteria</taxon>
        <taxon>Pseudomonadati</taxon>
        <taxon>Bacteroidota</taxon>
        <taxon>Flavobacteriia</taxon>
        <taxon>Flavobacteriales</taxon>
        <taxon>Flavobacteriaceae</taxon>
        <taxon>Subsaximicrobium</taxon>
    </lineage>
</organism>
<dbReference type="AlphaFoldDB" id="A0A5C6ZI94"/>
<keyword evidence="3" id="KW-1185">Reference proteome</keyword>
<keyword evidence="1" id="KW-0812">Transmembrane</keyword>
<proteinExistence type="predicted"/>
<evidence type="ECO:0000313" key="2">
    <source>
        <dbReference type="EMBL" id="TXD89006.1"/>
    </source>
</evidence>
<feature type="transmembrane region" description="Helical" evidence="1">
    <location>
        <begin position="7"/>
        <end position="24"/>
    </location>
</feature>
<dbReference type="Proteomes" id="UP000321578">
    <property type="component" value="Unassembled WGS sequence"/>
</dbReference>
<comment type="caution">
    <text evidence="2">The sequence shown here is derived from an EMBL/GenBank/DDBJ whole genome shotgun (WGS) entry which is preliminary data.</text>
</comment>
<feature type="transmembrane region" description="Helical" evidence="1">
    <location>
        <begin position="48"/>
        <end position="67"/>
    </location>
</feature>
<reference evidence="2 3" key="1">
    <citation type="submission" date="2019-08" db="EMBL/GenBank/DDBJ databases">
        <title>Genomes of Subsaximicrobium wynnwilliamsii strains.</title>
        <authorList>
            <person name="Bowman J.P."/>
        </authorList>
    </citation>
    <scope>NUCLEOTIDE SEQUENCE [LARGE SCALE GENOMIC DNA]</scope>
    <source>
        <strain evidence="2 3">2-80-2</strain>
    </source>
</reference>
<feature type="transmembrane region" description="Helical" evidence="1">
    <location>
        <begin position="72"/>
        <end position="92"/>
    </location>
</feature>
<keyword evidence="1" id="KW-0472">Membrane</keyword>
<gene>
    <name evidence="2" type="ORF">ESY86_10365</name>
</gene>
<protein>
    <submittedName>
        <fullName evidence="2">Uncharacterized protein</fullName>
    </submittedName>
</protein>
<name>A0A5C6ZI94_9FLAO</name>